<keyword evidence="2" id="KW-0472">Membrane</keyword>
<evidence type="ECO:0000256" key="2">
    <source>
        <dbReference type="SAM" id="Phobius"/>
    </source>
</evidence>
<dbReference type="EMBL" id="LN726728">
    <property type="protein sequence ID" value="CEP11624.1"/>
    <property type="molecule type" value="Genomic_DNA"/>
</dbReference>
<dbReference type="AlphaFoldDB" id="A0A0B7N9G9"/>
<feature type="region of interest" description="Disordered" evidence="1">
    <location>
        <begin position="84"/>
        <end position="134"/>
    </location>
</feature>
<sequence>MPKSDKDFVYNSIRFHWTSIEKELYQHKHVYTVTKEGSEYEWLICFLYIIATFLEHLIWLDMSSKPRQAELECECVVCQSSRQTQTTRASSSDIQDDVATPSEGLSSSATGSDDTCDTDDTADASGPSDDPETIRLTPLTCVHVEPMKSNCYVPPATFSIPLPKLRTADEAILLNSKRFME</sequence>
<keyword evidence="4" id="KW-1185">Reference proteome</keyword>
<protein>
    <submittedName>
        <fullName evidence="3">Uncharacterized protein</fullName>
    </submittedName>
</protein>
<accession>A0A0B7N9G9</accession>
<evidence type="ECO:0000313" key="4">
    <source>
        <dbReference type="Proteomes" id="UP000054107"/>
    </source>
</evidence>
<keyword evidence="2" id="KW-1133">Transmembrane helix</keyword>
<proteinExistence type="predicted"/>
<reference evidence="3 4" key="1">
    <citation type="submission" date="2014-09" db="EMBL/GenBank/DDBJ databases">
        <authorList>
            <person name="Ellenberger Sabrina"/>
        </authorList>
    </citation>
    <scope>NUCLEOTIDE SEQUENCE [LARGE SCALE GENOMIC DNA]</scope>
    <source>
        <strain evidence="3 4">CBS 412.66</strain>
    </source>
</reference>
<dbReference type="Proteomes" id="UP000054107">
    <property type="component" value="Unassembled WGS sequence"/>
</dbReference>
<name>A0A0B7N9G9_9FUNG</name>
<evidence type="ECO:0000313" key="3">
    <source>
        <dbReference type="EMBL" id="CEP11624.1"/>
    </source>
</evidence>
<evidence type="ECO:0000256" key="1">
    <source>
        <dbReference type="SAM" id="MobiDB-lite"/>
    </source>
</evidence>
<gene>
    <name evidence="3" type="primary">PARPA_05504.1 scaffold 18616</name>
</gene>
<feature type="transmembrane region" description="Helical" evidence="2">
    <location>
        <begin position="40"/>
        <end position="60"/>
    </location>
</feature>
<organism evidence="3 4">
    <name type="scientific">Parasitella parasitica</name>
    <dbReference type="NCBI Taxonomy" id="35722"/>
    <lineage>
        <taxon>Eukaryota</taxon>
        <taxon>Fungi</taxon>
        <taxon>Fungi incertae sedis</taxon>
        <taxon>Mucoromycota</taxon>
        <taxon>Mucoromycotina</taxon>
        <taxon>Mucoromycetes</taxon>
        <taxon>Mucorales</taxon>
        <taxon>Mucorineae</taxon>
        <taxon>Mucoraceae</taxon>
        <taxon>Parasitella</taxon>
    </lineage>
</organism>
<keyword evidence="2" id="KW-0812">Transmembrane</keyword>